<dbReference type="AlphaFoldDB" id="A0AA96WWK6"/>
<reference evidence="1" key="1">
    <citation type="journal article" date="2023" name="Plants (Basel)">
        <title>Genomic Analysis of Leptolyngbya boryana CZ1 Reveals Efficient Carbon Fixation Modules.</title>
        <authorList>
            <person name="Bai X."/>
            <person name="Wang H."/>
            <person name="Cheng W."/>
            <person name="Wang J."/>
            <person name="Ma M."/>
            <person name="Hu H."/>
            <person name="Song Z."/>
            <person name="Ma H."/>
            <person name="Fan Y."/>
            <person name="Du C."/>
            <person name="Xu J."/>
        </authorList>
    </citation>
    <scope>NUCLEOTIDE SEQUENCE</scope>
    <source>
        <strain evidence="1">CZ1</strain>
    </source>
</reference>
<accession>A0AA96WWK6</accession>
<evidence type="ECO:0000313" key="1">
    <source>
        <dbReference type="EMBL" id="WNZ47100.1"/>
    </source>
</evidence>
<dbReference type="InterPro" id="IPR025680">
    <property type="entry name" value="DddI"/>
</dbReference>
<reference evidence="1" key="2">
    <citation type="submission" date="2023-07" db="EMBL/GenBank/DDBJ databases">
        <authorList>
            <person name="Bai X.-H."/>
            <person name="Wang H.-H."/>
            <person name="Wang J."/>
            <person name="Ma M.-Y."/>
            <person name="Hu H.-H."/>
            <person name="Song Z.-L."/>
            <person name="Ma H.-G."/>
            <person name="Fan Y."/>
            <person name="Du C.-Y."/>
            <person name="Xu J.-C."/>
        </authorList>
    </citation>
    <scope>NUCLEOTIDE SEQUENCE</scope>
    <source>
        <strain evidence="1">CZ1</strain>
    </source>
</reference>
<name>A0AA96WWK6_LEPBY</name>
<proteinExistence type="predicted"/>
<dbReference type="EMBL" id="CP130144">
    <property type="protein sequence ID" value="WNZ47100.1"/>
    <property type="molecule type" value="Genomic_DNA"/>
</dbReference>
<protein>
    <submittedName>
        <fullName evidence="1">Imm1 family immunity protein</fullName>
    </submittedName>
</protein>
<dbReference type="RefSeq" id="WP_316427930.1">
    <property type="nucleotide sequence ID" value="NZ_CP130144.1"/>
</dbReference>
<organism evidence="1">
    <name type="scientific">Leptolyngbya boryana CZ1</name>
    <dbReference type="NCBI Taxonomy" id="3060204"/>
    <lineage>
        <taxon>Bacteria</taxon>
        <taxon>Bacillati</taxon>
        <taxon>Cyanobacteriota</taxon>
        <taxon>Cyanophyceae</taxon>
        <taxon>Leptolyngbyales</taxon>
        <taxon>Leptolyngbyaceae</taxon>
        <taxon>Leptolyngbya group</taxon>
        <taxon>Leptolyngbya</taxon>
    </lineage>
</organism>
<dbReference type="Pfam" id="PF14430">
    <property type="entry name" value="Imm1"/>
    <property type="match status" value="1"/>
</dbReference>
<gene>
    <name evidence="1" type="ORF">Q2T42_04520</name>
</gene>
<sequence length="138" mass="15532">MFISKYSVEDWQGNRNHGSARPAQTWDEIETAIRSLDEHHKTPVTLETEDETHLAVGGGQGKYLVYLTFDNEKFHYLSDSSKQDEQENLVVGGQSGLYPAKYCVTLTTALKAAKTFVEFGVMEATLHWKGEEAFELVS</sequence>